<gene>
    <name evidence="1" type="ORF">RPERSI_LOCUS27406</name>
</gene>
<accession>A0ACA9S638</accession>
<sequence>GPNDSGIDIICNIRGIKLIIQCNNSIGPAIVRELKGVVDKEPDSIRIL</sequence>
<name>A0ACA9S638_9GLOM</name>
<feature type="non-terminal residue" evidence="1">
    <location>
        <position position="1"/>
    </location>
</feature>
<evidence type="ECO:0000313" key="1">
    <source>
        <dbReference type="EMBL" id="CAG8829088.1"/>
    </source>
</evidence>
<organism evidence="1 2">
    <name type="scientific">Racocetra persica</name>
    <dbReference type="NCBI Taxonomy" id="160502"/>
    <lineage>
        <taxon>Eukaryota</taxon>
        <taxon>Fungi</taxon>
        <taxon>Fungi incertae sedis</taxon>
        <taxon>Mucoromycota</taxon>
        <taxon>Glomeromycotina</taxon>
        <taxon>Glomeromycetes</taxon>
        <taxon>Diversisporales</taxon>
        <taxon>Gigasporaceae</taxon>
        <taxon>Racocetra</taxon>
    </lineage>
</organism>
<comment type="caution">
    <text evidence="1">The sequence shown here is derived from an EMBL/GenBank/DDBJ whole genome shotgun (WGS) entry which is preliminary data.</text>
</comment>
<dbReference type="EMBL" id="CAJVQC010096616">
    <property type="protein sequence ID" value="CAG8829088.1"/>
    <property type="molecule type" value="Genomic_DNA"/>
</dbReference>
<keyword evidence="2" id="KW-1185">Reference proteome</keyword>
<reference evidence="1" key="1">
    <citation type="submission" date="2021-06" db="EMBL/GenBank/DDBJ databases">
        <authorList>
            <person name="Kallberg Y."/>
            <person name="Tangrot J."/>
            <person name="Rosling A."/>
        </authorList>
    </citation>
    <scope>NUCLEOTIDE SEQUENCE</scope>
    <source>
        <strain evidence="1">MA461A</strain>
    </source>
</reference>
<dbReference type="Proteomes" id="UP000789920">
    <property type="component" value="Unassembled WGS sequence"/>
</dbReference>
<evidence type="ECO:0000313" key="2">
    <source>
        <dbReference type="Proteomes" id="UP000789920"/>
    </source>
</evidence>
<proteinExistence type="predicted"/>
<feature type="non-terminal residue" evidence="1">
    <location>
        <position position="48"/>
    </location>
</feature>
<protein>
    <submittedName>
        <fullName evidence="1">14937_t:CDS:1</fullName>
    </submittedName>
</protein>